<sequence>MAASASAAEKLSTSLEGRVAIVTGGTGGIGSAVASHLASLGAHVVIGYIGEPSLADHVLSTINAATSTPRAIAVEADVSDPAQVKALFDRAESAFGKINILVTTAAVIDETYPTLADTSDEKWDWVFSVNAKGTFLCCREAANRIVRGGGGRIVTFSSSTVGSLRPGYGAYAATKGAVETMTKVLARELKGTMITANAIAPGPTTTPMFYAGKTEKDVEDIGRESPMERIGCPMDVAPLVGFLASDAGGWVNAQVIRCNGGYV</sequence>
<evidence type="ECO:0000313" key="1">
    <source>
        <dbReference type="EMBL" id="KAJ8630759.1"/>
    </source>
</evidence>
<reference evidence="1 2" key="1">
    <citation type="journal article" date="2022" name="Hortic Res">
        <title>A haplotype resolved chromosomal level avocado genome allows analysis of novel avocado genes.</title>
        <authorList>
            <person name="Nath O."/>
            <person name="Fletcher S.J."/>
            <person name="Hayward A."/>
            <person name="Shaw L.M."/>
            <person name="Masouleh A.K."/>
            <person name="Furtado A."/>
            <person name="Henry R.J."/>
            <person name="Mitter N."/>
        </authorList>
    </citation>
    <scope>NUCLEOTIDE SEQUENCE [LARGE SCALE GENOMIC DNA]</scope>
    <source>
        <strain evidence="2">cv. Hass</strain>
    </source>
</reference>
<dbReference type="EMBL" id="CM056815">
    <property type="protein sequence ID" value="KAJ8630759.1"/>
    <property type="molecule type" value="Genomic_DNA"/>
</dbReference>
<gene>
    <name evidence="1" type="ORF">MRB53_024082</name>
</gene>
<accession>A0ACC2LBD3</accession>
<comment type="caution">
    <text evidence="1">The sequence shown here is derived from an EMBL/GenBank/DDBJ whole genome shotgun (WGS) entry which is preliminary data.</text>
</comment>
<dbReference type="Proteomes" id="UP001234297">
    <property type="component" value="Chromosome 7"/>
</dbReference>
<organism evidence="1 2">
    <name type="scientific">Persea americana</name>
    <name type="common">Avocado</name>
    <dbReference type="NCBI Taxonomy" id="3435"/>
    <lineage>
        <taxon>Eukaryota</taxon>
        <taxon>Viridiplantae</taxon>
        <taxon>Streptophyta</taxon>
        <taxon>Embryophyta</taxon>
        <taxon>Tracheophyta</taxon>
        <taxon>Spermatophyta</taxon>
        <taxon>Magnoliopsida</taxon>
        <taxon>Magnoliidae</taxon>
        <taxon>Laurales</taxon>
        <taxon>Lauraceae</taxon>
        <taxon>Persea</taxon>
    </lineage>
</organism>
<protein>
    <submittedName>
        <fullName evidence="1">Uncharacterized protein</fullName>
    </submittedName>
</protein>
<name>A0ACC2LBD3_PERAE</name>
<proteinExistence type="predicted"/>
<evidence type="ECO:0000313" key="2">
    <source>
        <dbReference type="Proteomes" id="UP001234297"/>
    </source>
</evidence>
<keyword evidence="2" id="KW-1185">Reference proteome</keyword>